<evidence type="ECO:0000313" key="1">
    <source>
        <dbReference type="EMBL" id="KCW84539.1"/>
    </source>
</evidence>
<dbReference type="EMBL" id="KK198754">
    <property type="protein sequence ID" value="KCW84539.1"/>
    <property type="molecule type" value="Genomic_DNA"/>
</dbReference>
<reference evidence="1" key="1">
    <citation type="submission" date="2013-07" db="EMBL/GenBank/DDBJ databases">
        <title>The genome of Eucalyptus grandis.</title>
        <authorList>
            <person name="Schmutz J."/>
            <person name="Hayes R."/>
            <person name="Myburg A."/>
            <person name="Tuskan G."/>
            <person name="Grattapaglia D."/>
            <person name="Rokhsar D.S."/>
        </authorList>
    </citation>
    <scope>NUCLEOTIDE SEQUENCE</scope>
    <source>
        <tissue evidence="1">Leaf extractions</tissue>
    </source>
</reference>
<organism evidence="1">
    <name type="scientific">Eucalyptus grandis</name>
    <name type="common">Flooded gum</name>
    <dbReference type="NCBI Taxonomy" id="71139"/>
    <lineage>
        <taxon>Eukaryota</taxon>
        <taxon>Viridiplantae</taxon>
        <taxon>Streptophyta</taxon>
        <taxon>Embryophyta</taxon>
        <taxon>Tracheophyta</taxon>
        <taxon>Spermatophyta</taxon>
        <taxon>Magnoliopsida</taxon>
        <taxon>eudicotyledons</taxon>
        <taxon>Gunneridae</taxon>
        <taxon>Pentapetalae</taxon>
        <taxon>rosids</taxon>
        <taxon>malvids</taxon>
        <taxon>Myrtales</taxon>
        <taxon>Myrtaceae</taxon>
        <taxon>Myrtoideae</taxon>
        <taxon>Eucalypteae</taxon>
        <taxon>Eucalyptus</taxon>
    </lineage>
</organism>
<gene>
    <name evidence="1" type="ORF">EUGRSUZ_B01381</name>
</gene>
<dbReference type="AlphaFoldDB" id="A0A059D248"/>
<sequence length="132" mass="14462">MRNPPSLLSLSIDSAVLNSAVLNLAHFSDLSPLPDHILLDLILKLWAVDGFRDVVESGLSRNCDEFVGYVQSANVMQFLCNGQYVIWGTFSFDCAMSRTSNLGRCLVSRIVVEFTPSMHAVCAGIIPDELSP</sequence>
<accession>A0A059D248</accession>
<name>A0A059D248_EUCGR</name>
<dbReference type="Gramene" id="KCW84539">
    <property type="protein sequence ID" value="KCW84539"/>
    <property type="gene ID" value="EUGRSUZ_B01381"/>
</dbReference>
<dbReference type="InParanoid" id="A0A059D248"/>
<proteinExistence type="predicted"/>
<protein>
    <submittedName>
        <fullName evidence="1">Uncharacterized protein</fullName>
    </submittedName>
</protein>